<proteinExistence type="inferred from homology"/>
<reference evidence="5" key="1">
    <citation type="journal article" date="2019" name="Int. J. Syst. Evol. Microbiol.">
        <title>The Global Catalogue of Microorganisms (GCM) 10K type strain sequencing project: providing services to taxonomists for standard genome sequencing and annotation.</title>
        <authorList>
            <consortium name="The Broad Institute Genomics Platform"/>
            <consortium name="The Broad Institute Genome Sequencing Center for Infectious Disease"/>
            <person name="Wu L."/>
            <person name="Ma J."/>
        </authorList>
    </citation>
    <scope>NUCLEOTIDE SEQUENCE [LARGE SCALE GENOMIC DNA]</scope>
    <source>
        <strain evidence="5">KCTC 52473</strain>
    </source>
</reference>
<evidence type="ECO:0000256" key="3">
    <source>
        <dbReference type="ARBA" id="ARBA00022679"/>
    </source>
</evidence>
<sequence length="287" mass="32754">MKKAGAIIILYYPEVDEVLNMLAELSSDLESVVLIDNTPIPMKIDFSQFSNVTHCKLGKNVGLASAQNQGLKHLLDLGCRFAFIFDQDTQIGAQYIKSMLQVWNDANDQMLAAIGPQIICEFSDTIESPVIQTPYRKSNGLHYVKQIISSGMMLDLDKIKDIGLKEDGLFIDAVDHEWCWRAGKYAYAVAQTPEVQIRHRMGVERKTLFACSYKVGQPIRHYYQVRNVLLLLTRPYVPFYWKIRNIGMIFVRLVLVILQGDNKLSRMSYIFQGLLDGLRRKSGKLNK</sequence>
<evidence type="ECO:0000256" key="1">
    <source>
        <dbReference type="ARBA" id="ARBA00006739"/>
    </source>
</evidence>
<keyword evidence="2" id="KW-0328">Glycosyltransferase</keyword>
<organism evidence="4 5">
    <name type="scientific">Agaribacter flavus</name>
    <dbReference type="NCBI Taxonomy" id="1902781"/>
    <lineage>
        <taxon>Bacteria</taxon>
        <taxon>Pseudomonadati</taxon>
        <taxon>Pseudomonadota</taxon>
        <taxon>Gammaproteobacteria</taxon>
        <taxon>Alteromonadales</taxon>
        <taxon>Alteromonadaceae</taxon>
        <taxon>Agaribacter</taxon>
    </lineage>
</organism>
<name>A0ABV7FRF8_9ALTE</name>
<dbReference type="PANTHER" id="PTHR43179:SF12">
    <property type="entry name" value="GALACTOFURANOSYLTRANSFERASE GLFT2"/>
    <property type="match status" value="1"/>
</dbReference>
<evidence type="ECO:0000313" key="4">
    <source>
        <dbReference type="EMBL" id="MFC3121929.1"/>
    </source>
</evidence>
<evidence type="ECO:0000313" key="5">
    <source>
        <dbReference type="Proteomes" id="UP001595478"/>
    </source>
</evidence>
<dbReference type="Proteomes" id="UP001595478">
    <property type="component" value="Unassembled WGS sequence"/>
</dbReference>
<dbReference type="SUPFAM" id="SSF53448">
    <property type="entry name" value="Nucleotide-diphospho-sugar transferases"/>
    <property type="match status" value="1"/>
</dbReference>
<keyword evidence="3" id="KW-0808">Transferase</keyword>
<dbReference type="RefSeq" id="WP_376920059.1">
    <property type="nucleotide sequence ID" value="NZ_JBHRSW010000015.1"/>
</dbReference>
<protein>
    <submittedName>
        <fullName evidence="4">Glycosyltransferase family 2 protein</fullName>
    </submittedName>
</protein>
<accession>A0ABV7FRF8</accession>
<dbReference type="EMBL" id="JBHRSW010000015">
    <property type="protein sequence ID" value="MFC3121929.1"/>
    <property type="molecule type" value="Genomic_DNA"/>
</dbReference>
<comment type="caution">
    <text evidence="4">The sequence shown here is derived from an EMBL/GenBank/DDBJ whole genome shotgun (WGS) entry which is preliminary data.</text>
</comment>
<keyword evidence="5" id="KW-1185">Reference proteome</keyword>
<dbReference type="PANTHER" id="PTHR43179">
    <property type="entry name" value="RHAMNOSYLTRANSFERASE WBBL"/>
    <property type="match status" value="1"/>
</dbReference>
<evidence type="ECO:0000256" key="2">
    <source>
        <dbReference type="ARBA" id="ARBA00022676"/>
    </source>
</evidence>
<comment type="similarity">
    <text evidence="1">Belongs to the glycosyltransferase 2 family.</text>
</comment>
<gene>
    <name evidence="4" type="ORF">ACFOHL_09880</name>
</gene>
<dbReference type="Gene3D" id="3.90.550.10">
    <property type="entry name" value="Spore Coat Polysaccharide Biosynthesis Protein SpsA, Chain A"/>
    <property type="match status" value="1"/>
</dbReference>
<dbReference type="InterPro" id="IPR029044">
    <property type="entry name" value="Nucleotide-diphossugar_trans"/>
</dbReference>